<name>G0U8X9_TRYVY</name>
<feature type="region of interest" description="Disordered" evidence="1">
    <location>
        <begin position="150"/>
        <end position="170"/>
    </location>
</feature>
<protein>
    <submittedName>
        <fullName evidence="2">Uncharacterized protein</fullName>
    </submittedName>
</protein>
<reference evidence="2" key="1">
    <citation type="journal article" date="2012" name="Proc. Natl. Acad. Sci. U.S.A.">
        <title>Antigenic diversity is generated by distinct evolutionary mechanisms in African trypanosome species.</title>
        <authorList>
            <person name="Jackson A.P."/>
            <person name="Berry A."/>
            <person name="Aslett M."/>
            <person name="Allison H.C."/>
            <person name="Burton P."/>
            <person name="Vavrova-Anderson J."/>
            <person name="Brown R."/>
            <person name="Browne H."/>
            <person name="Corton N."/>
            <person name="Hauser H."/>
            <person name="Gamble J."/>
            <person name="Gilderthorp R."/>
            <person name="Marcello L."/>
            <person name="McQuillan J."/>
            <person name="Otto T.D."/>
            <person name="Quail M.A."/>
            <person name="Sanders M.J."/>
            <person name="van Tonder A."/>
            <person name="Ginger M.L."/>
            <person name="Field M.C."/>
            <person name="Barry J.D."/>
            <person name="Hertz-Fowler C."/>
            <person name="Berriman M."/>
        </authorList>
    </citation>
    <scope>NUCLEOTIDE SEQUENCE</scope>
    <source>
        <strain evidence="2">Y486</strain>
    </source>
</reference>
<organism evidence="2">
    <name type="scientific">Trypanosoma vivax (strain Y486)</name>
    <dbReference type="NCBI Taxonomy" id="1055687"/>
    <lineage>
        <taxon>Eukaryota</taxon>
        <taxon>Discoba</taxon>
        <taxon>Euglenozoa</taxon>
        <taxon>Kinetoplastea</taxon>
        <taxon>Metakinetoplastina</taxon>
        <taxon>Trypanosomatida</taxon>
        <taxon>Trypanosomatidae</taxon>
        <taxon>Trypanosoma</taxon>
        <taxon>Duttonella</taxon>
    </lineage>
</organism>
<sequence>MQTSVDPCRASDISSKLNQIRILFDDVLNILGGDLLPTKGGREQIEANHDEARVGASSLHAEITPAGCVVASRHAELGGGGKMDKVAHGDESVGGTDARHESSAECGECVGCSAVGTSMGCACYQCCNASCPGRDSALRFGKFTTWGAGVTTPQSRPSSPQSRASANGYQAHPCTRDSTVLNTCSHSSCSTSASMTPFLRSLPVPKSMTPARRSGQCGAVSLRPSRRGCAFWIFVWPCIGKASLKGKPISLVAHSGDCYLQDVIEKAAHAAQCLPAPIVLYEPHGQIVYSVKQLCPNQHYLMFPRGGSYRSELVPSALLKELVRSANVVLKKRYLDIYDNKL</sequence>
<dbReference type="AlphaFoldDB" id="G0U8X9"/>
<dbReference type="VEuPathDB" id="TriTrypDB:TvY486_1115450"/>
<gene>
    <name evidence="2" type="ORF">TVY486_1115450</name>
</gene>
<dbReference type="EMBL" id="HE573027">
    <property type="protein sequence ID" value="CCC54061.1"/>
    <property type="molecule type" value="Genomic_DNA"/>
</dbReference>
<evidence type="ECO:0000313" key="2">
    <source>
        <dbReference type="EMBL" id="CCC54061.1"/>
    </source>
</evidence>
<feature type="compositionally biased region" description="Low complexity" evidence="1">
    <location>
        <begin position="153"/>
        <end position="166"/>
    </location>
</feature>
<proteinExistence type="predicted"/>
<accession>G0U8X9</accession>
<evidence type="ECO:0000256" key="1">
    <source>
        <dbReference type="SAM" id="MobiDB-lite"/>
    </source>
</evidence>